<organism evidence="2 3">
    <name type="scientific">Streptomyces xiangluensis</name>
    <dbReference type="NCBI Taxonomy" id="2665720"/>
    <lineage>
        <taxon>Bacteria</taxon>
        <taxon>Bacillati</taxon>
        <taxon>Actinomycetota</taxon>
        <taxon>Actinomycetes</taxon>
        <taxon>Kitasatosporales</taxon>
        <taxon>Streptomycetaceae</taxon>
        <taxon>Streptomyces</taxon>
    </lineage>
</organism>
<accession>A0ABV8YN53</accession>
<dbReference type="Proteomes" id="UP001596012">
    <property type="component" value="Unassembled WGS sequence"/>
</dbReference>
<name>A0ABV8YN53_9ACTN</name>
<feature type="region of interest" description="Disordered" evidence="1">
    <location>
        <begin position="591"/>
        <end position="610"/>
    </location>
</feature>
<reference evidence="3" key="1">
    <citation type="journal article" date="2019" name="Int. J. Syst. Evol. Microbiol.">
        <title>The Global Catalogue of Microorganisms (GCM) 10K type strain sequencing project: providing services to taxonomists for standard genome sequencing and annotation.</title>
        <authorList>
            <consortium name="The Broad Institute Genomics Platform"/>
            <consortium name="The Broad Institute Genome Sequencing Center for Infectious Disease"/>
            <person name="Wu L."/>
            <person name="Ma J."/>
        </authorList>
    </citation>
    <scope>NUCLEOTIDE SEQUENCE [LARGE SCALE GENOMIC DNA]</scope>
    <source>
        <strain evidence="3">DT43</strain>
    </source>
</reference>
<keyword evidence="3" id="KW-1185">Reference proteome</keyword>
<evidence type="ECO:0008006" key="4">
    <source>
        <dbReference type="Google" id="ProtNLM"/>
    </source>
</evidence>
<evidence type="ECO:0000313" key="2">
    <source>
        <dbReference type="EMBL" id="MFC4465671.1"/>
    </source>
</evidence>
<comment type="caution">
    <text evidence="2">The sequence shown here is derived from an EMBL/GenBank/DDBJ whole genome shotgun (WGS) entry which is preliminary data.</text>
</comment>
<proteinExistence type="predicted"/>
<dbReference type="RefSeq" id="WP_386341811.1">
    <property type="nucleotide sequence ID" value="NZ_JBHSFG010000020.1"/>
</dbReference>
<sequence length="1176" mass="127461">MPSTPQYEAEYEADSLLNVLDPLSYPQRMRELAARVRDMRHPLRPVLEALEARGPYERGIAVVAASVARDIEWIAARVADPDPYIRGHAQRVADSLQVSDSVYESALADAPETIRRGLLRAIVAGRRTALADRLIDGLRHDWGDAEAARLLPGCSADRVARLLPELFHAVTGWRQLAKRHPDALLDVAEQELTGLPEAMRGAWWDRYADAVAAVTPAEPLRVLELLERLGPATLPHQLRAHVAAFTAADARRVMRLLLTPAWSGVVGVHSMSATVRRRLARSGAPELVAYGRTLLPYGSLPPLLKALPPAQRYAFYTEVHEGRGAGPLDEGLLEALPRSHVGDEARRMAATLREGGSREIQVMRFESFLPVAEVRERLVEATRRPAAEDRVEAWPFLIRNAGRSGDPQAVIAVLEEMGRLRNEQDPVREAALGALARVRPALLTEDAEPLLDRIAVDAVQAPDSSSDTRHHLSRLAVGVLREHAANGRRELVNWALRTLVRISGNTGGADLGRLDHTLRRGQEHQVYEALRPWIEAGAEKSDYSLAFALTRAVGRRAAGMPELQELLWQAIRYGSDTTAREAVDLWLEPPATRGERSEMGVPPAEGWGSSELGVPPAEGRGRSEMGVPPDGVSGRAARILALEPSAGALASVQAIVTRCRTDLLDPLLADTPPYGRFLTKGSPWSVWVDRDIRRWVPRQQQAVARQSAALAEDDGLPLWERAEAIEQCALVPDIGADLVRRWTGSEDVVLAEAALAALARTDRPAEALPELLAHAGGEYARVAVYAATQASRYAAPSLLAEQLRAILLGPDVKVTSRKEAARLAAVRLPVPRAAELLTEAYARPGTHRDVRAACVAFAGPLLAEEAVWGLLGDAAGAEPVLRTAVLRVSPLDLSEPHRERYARLVRDVCDTDDPETATVAFDALARWAPWSPDAPTVLADAAANLAERVSWHAAANGLVTAAAGSERGGEGLLRALRAQAEAEGAPPAEEDPHDAEDAAPAVEPLHDAEEHRDRPARRRIENLVLRLGLQGRTAPRSIRPAALAASGLLAGYDDFVPQAAEIAAFHLDLDADPARLEGLAALTEGRPALAARMAQEVGERLSRQVHEGDPEALLHVTRRLTAHGGHAQGLLAVALTGALGIRTAWPAPWREHLRLLRRHALPDVRDAALAVITAHE</sequence>
<dbReference type="EMBL" id="JBHSFG010000020">
    <property type="protein sequence ID" value="MFC4465671.1"/>
    <property type="molecule type" value="Genomic_DNA"/>
</dbReference>
<protein>
    <recommendedName>
        <fullName evidence="4">HEAT repeat-containing protein</fullName>
    </recommendedName>
</protein>
<evidence type="ECO:0000256" key="1">
    <source>
        <dbReference type="SAM" id="MobiDB-lite"/>
    </source>
</evidence>
<evidence type="ECO:0000313" key="3">
    <source>
        <dbReference type="Proteomes" id="UP001596012"/>
    </source>
</evidence>
<gene>
    <name evidence="2" type="ORF">ACFPH6_14210</name>
</gene>